<reference evidence="5 6" key="1">
    <citation type="submission" date="2024-01" db="EMBL/GenBank/DDBJ databases">
        <title>Comparative genomics of Cryptococcus and Kwoniella reveals pathogenesis evolution and contrasting modes of karyotype evolution via chromosome fusion or intercentromeric recombination.</title>
        <authorList>
            <person name="Coelho M.A."/>
            <person name="David-Palma M."/>
            <person name="Shea T."/>
            <person name="Bowers K."/>
            <person name="McGinley-Smith S."/>
            <person name="Mohammad A.W."/>
            <person name="Gnirke A."/>
            <person name="Yurkov A.M."/>
            <person name="Nowrousian M."/>
            <person name="Sun S."/>
            <person name="Cuomo C.A."/>
            <person name="Heitman J."/>
        </authorList>
    </citation>
    <scope>NUCLEOTIDE SEQUENCE [LARGE SCALE GENOMIC DNA]</scope>
    <source>
        <strain evidence="5 6">CBS 6074</strain>
    </source>
</reference>
<evidence type="ECO:0000256" key="1">
    <source>
        <dbReference type="ARBA" id="ARBA00004123"/>
    </source>
</evidence>
<protein>
    <recommendedName>
        <fullName evidence="4">Zn(2)-C6 fungal-type domain-containing protein</fullName>
    </recommendedName>
</protein>
<dbReference type="GO" id="GO:0005634">
    <property type="term" value="C:nucleus"/>
    <property type="evidence" value="ECO:0007669"/>
    <property type="project" value="UniProtKB-SubCell"/>
</dbReference>
<dbReference type="PROSITE" id="PS50048">
    <property type="entry name" value="ZN2_CY6_FUNGAL_2"/>
    <property type="match status" value="1"/>
</dbReference>
<gene>
    <name evidence="5" type="ORF">L201_007569</name>
</gene>
<dbReference type="GO" id="GO:0000981">
    <property type="term" value="F:DNA-binding transcription factor activity, RNA polymerase II-specific"/>
    <property type="evidence" value="ECO:0007669"/>
    <property type="project" value="InterPro"/>
</dbReference>
<name>A0AAX4K707_9TREE</name>
<sequence length="609" mass="69127">MMEGGPPISSSWNQYGLTATGKQKRKRVRSVMGCLTCRKRRVKCDEKRPKCTNCARHPLRVCEYEYENESPEEEEKIKEKETKFVIDRKSNVYSSSDTSYQKSSSMASSSRLTLDEFIPTHSSNYKPPPDYEMMLKERRVIDGMRVELESLRSMDSLLDSETPSLADDFISRLPISKLTRFTSVLSFHSALIRRSFSTISEDPHSRLLCSAIAVLPSSQNSYNTTASGLYTPPPTTAQITHNHNSNNSYLQRPEIYRDFVKSVKENKDNVITGRLGAVAFTLLLCEIIDPSPSSTWRDQLKVMLSKSVERGGPGWMIGVTTPNPGYRGGQIDNRQPLSHSLYAEISAMIEVYACLTSGNIPTLLTYDKNQKKPWILASRSAQMQVSNSIPDSIEVIFGIPRIMSIIFAQVTALVAKRNMLEYQDDNNGEFIMKDMIPGSEGGSRGDYYLKENLDFEIASTRMELEHVWPARLENRKDERRLQYGGRLWRLAILIFLLQEAQCHSTTSLELITHVNAFFDLCQEAAIELGHLAGWLWPILLASCASYNHAQREGFLRLLPYAKSPIGDKDNAEHAHKLLTMVWFYQDTGNSKFHLREALRIDNSLDCLIL</sequence>
<keyword evidence="2" id="KW-0539">Nucleus</keyword>
<comment type="subcellular location">
    <subcellularLocation>
        <location evidence="1">Nucleus</location>
    </subcellularLocation>
</comment>
<feature type="compositionally biased region" description="Polar residues" evidence="3">
    <location>
        <begin position="8"/>
        <end position="20"/>
    </location>
</feature>
<accession>A0AAX4K707</accession>
<dbReference type="Pfam" id="PF00172">
    <property type="entry name" value="Zn_clus"/>
    <property type="match status" value="1"/>
</dbReference>
<dbReference type="Pfam" id="PF11951">
    <property type="entry name" value="Fungal_trans_2"/>
    <property type="match status" value="1"/>
</dbReference>
<feature type="region of interest" description="Disordered" evidence="3">
    <location>
        <begin position="1"/>
        <end position="20"/>
    </location>
</feature>
<dbReference type="SMART" id="SM00066">
    <property type="entry name" value="GAL4"/>
    <property type="match status" value="1"/>
</dbReference>
<evidence type="ECO:0000313" key="6">
    <source>
        <dbReference type="Proteomes" id="UP001355207"/>
    </source>
</evidence>
<dbReference type="InterPro" id="IPR021858">
    <property type="entry name" value="Fun_TF"/>
</dbReference>
<dbReference type="GeneID" id="91098237"/>
<dbReference type="PANTHER" id="PTHR37534">
    <property type="entry name" value="TRANSCRIPTIONAL ACTIVATOR PROTEIN UGA3"/>
    <property type="match status" value="1"/>
</dbReference>
<dbReference type="Gene3D" id="4.10.240.10">
    <property type="entry name" value="Zn(2)-C6 fungal-type DNA-binding domain"/>
    <property type="match status" value="1"/>
</dbReference>
<dbReference type="PROSITE" id="PS00463">
    <property type="entry name" value="ZN2_CY6_FUNGAL_1"/>
    <property type="match status" value="1"/>
</dbReference>
<evidence type="ECO:0000313" key="5">
    <source>
        <dbReference type="EMBL" id="WWC92610.1"/>
    </source>
</evidence>
<proteinExistence type="predicted"/>
<dbReference type="Proteomes" id="UP001355207">
    <property type="component" value="Chromosome 11"/>
</dbReference>
<dbReference type="PANTHER" id="PTHR37534:SF20">
    <property type="entry name" value="PRO1A C6 ZINK-FINGER PROTEIN"/>
    <property type="match status" value="1"/>
</dbReference>
<dbReference type="InterPro" id="IPR001138">
    <property type="entry name" value="Zn2Cys6_DnaBD"/>
</dbReference>
<dbReference type="CDD" id="cd00067">
    <property type="entry name" value="GAL4"/>
    <property type="match status" value="1"/>
</dbReference>
<evidence type="ECO:0000256" key="2">
    <source>
        <dbReference type="ARBA" id="ARBA00023242"/>
    </source>
</evidence>
<keyword evidence="6" id="KW-1185">Reference proteome</keyword>
<dbReference type="GO" id="GO:0008270">
    <property type="term" value="F:zinc ion binding"/>
    <property type="evidence" value="ECO:0007669"/>
    <property type="project" value="InterPro"/>
</dbReference>
<dbReference type="InterPro" id="IPR036864">
    <property type="entry name" value="Zn2-C6_fun-type_DNA-bd_sf"/>
</dbReference>
<evidence type="ECO:0000256" key="3">
    <source>
        <dbReference type="SAM" id="MobiDB-lite"/>
    </source>
</evidence>
<dbReference type="SUPFAM" id="SSF57701">
    <property type="entry name" value="Zn2/Cys6 DNA-binding domain"/>
    <property type="match status" value="1"/>
</dbReference>
<dbReference type="EMBL" id="CP144108">
    <property type="protein sequence ID" value="WWC92610.1"/>
    <property type="molecule type" value="Genomic_DNA"/>
</dbReference>
<dbReference type="RefSeq" id="XP_066079372.1">
    <property type="nucleotide sequence ID" value="XM_066223275.1"/>
</dbReference>
<feature type="domain" description="Zn(2)-C6 fungal-type" evidence="4">
    <location>
        <begin position="33"/>
        <end position="64"/>
    </location>
</feature>
<evidence type="ECO:0000259" key="4">
    <source>
        <dbReference type="PROSITE" id="PS50048"/>
    </source>
</evidence>
<dbReference type="AlphaFoldDB" id="A0AAX4K707"/>
<organism evidence="5 6">
    <name type="scientific">Kwoniella dendrophila CBS 6074</name>
    <dbReference type="NCBI Taxonomy" id="1295534"/>
    <lineage>
        <taxon>Eukaryota</taxon>
        <taxon>Fungi</taxon>
        <taxon>Dikarya</taxon>
        <taxon>Basidiomycota</taxon>
        <taxon>Agaricomycotina</taxon>
        <taxon>Tremellomycetes</taxon>
        <taxon>Tremellales</taxon>
        <taxon>Cryptococcaceae</taxon>
        <taxon>Kwoniella</taxon>
    </lineage>
</organism>